<evidence type="ECO:0000313" key="4">
    <source>
        <dbReference type="Proteomes" id="UP000601223"/>
    </source>
</evidence>
<gene>
    <name evidence="3" type="ORF">Cba03nite_44080</name>
</gene>
<keyword evidence="4" id="KW-1185">Reference proteome</keyword>
<feature type="transmembrane region" description="Helical" evidence="1">
    <location>
        <begin position="89"/>
        <end position="117"/>
    </location>
</feature>
<feature type="domain" description="DUF1468" evidence="2">
    <location>
        <begin position="19"/>
        <end position="160"/>
    </location>
</feature>
<comment type="caution">
    <text evidence="3">The sequence shown here is derived from an EMBL/GenBank/DDBJ whole genome shotgun (WGS) entry which is preliminary data.</text>
</comment>
<keyword evidence="1" id="KW-1133">Transmembrane helix</keyword>
<reference evidence="3 4" key="1">
    <citation type="submission" date="2021-01" db="EMBL/GenBank/DDBJ databases">
        <title>Whole genome shotgun sequence of Catellatospora bangladeshensis NBRC 107357.</title>
        <authorList>
            <person name="Komaki H."/>
            <person name="Tamura T."/>
        </authorList>
    </citation>
    <scope>NUCLEOTIDE SEQUENCE [LARGE SCALE GENOMIC DNA]</scope>
    <source>
        <strain evidence="3 4">NBRC 107357</strain>
    </source>
</reference>
<evidence type="ECO:0000259" key="2">
    <source>
        <dbReference type="Pfam" id="PF07331"/>
    </source>
</evidence>
<dbReference type="Pfam" id="PF07331">
    <property type="entry name" value="TctB"/>
    <property type="match status" value="1"/>
</dbReference>
<feature type="transmembrane region" description="Helical" evidence="1">
    <location>
        <begin position="137"/>
        <end position="163"/>
    </location>
</feature>
<name>A0A8J3JSM7_9ACTN</name>
<keyword evidence="1" id="KW-0472">Membrane</keyword>
<accession>A0A8J3JSM7</accession>
<feature type="transmembrane region" description="Helical" evidence="1">
    <location>
        <begin position="18"/>
        <end position="38"/>
    </location>
</feature>
<protein>
    <recommendedName>
        <fullName evidence="2">DUF1468 domain-containing protein</fullName>
    </recommendedName>
</protein>
<organism evidence="3 4">
    <name type="scientific">Catellatospora bangladeshensis</name>
    <dbReference type="NCBI Taxonomy" id="310355"/>
    <lineage>
        <taxon>Bacteria</taxon>
        <taxon>Bacillati</taxon>
        <taxon>Actinomycetota</taxon>
        <taxon>Actinomycetes</taxon>
        <taxon>Micromonosporales</taxon>
        <taxon>Micromonosporaceae</taxon>
        <taxon>Catellatospora</taxon>
    </lineage>
</organism>
<proteinExistence type="predicted"/>
<dbReference type="InterPro" id="IPR009936">
    <property type="entry name" value="DUF1468"/>
</dbReference>
<dbReference type="Proteomes" id="UP000601223">
    <property type="component" value="Unassembled WGS sequence"/>
</dbReference>
<sequence>MSDAANTPGAAKAAPGPIIAAGLLFAVGALLFTQALTLAADRGYAPSGPALAPVIVTGLWVLVSLAYLAESIKARGAAAEGGGSWRTPLLLLAALIVYALVLKYTVTGYVLATAAFILATARLLSTRPVREVIVRDLLVAAGLSVGVYLVFTRLLGIVLPAGVLPL</sequence>
<feature type="transmembrane region" description="Helical" evidence="1">
    <location>
        <begin position="50"/>
        <end position="69"/>
    </location>
</feature>
<evidence type="ECO:0000256" key="1">
    <source>
        <dbReference type="SAM" id="Phobius"/>
    </source>
</evidence>
<keyword evidence="1" id="KW-0812">Transmembrane</keyword>
<evidence type="ECO:0000313" key="3">
    <source>
        <dbReference type="EMBL" id="GIF83059.1"/>
    </source>
</evidence>
<dbReference type="EMBL" id="BONF01000026">
    <property type="protein sequence ID" value="GIF83059.1"/>
    <property type="molecule type" value="Genomic_DNA"/>
</dbReference>
<dbReference type="AlphaFoldDB" id="A0A8J3JSM7"/>
<dbReference type="RefSeq" id="WP_203749280.1">
    <property type="nucleotide sequence ID" value="NZ_BONF01000026.1"/>
</dbReference>